<accession>A0A699Y673</accession>
<organism evidence="3 4">
    <name type="scientific">Haematococcus lacustris</name>
    <name type="common">Green alga</name>
    <name type="synonym">Haematococcus pluvialis</name>
    <dbReference type="NCBI Taxonomy" id="44745"/>
    <lineage>
        <taxon>Eukaryota</taxon>
        <taxon>Viridiplantae</taxon>
        <taxon>Chlorophyta</taxon>
        <taxon>core chlorophytes</taxon>
        <taxon>Chlorophyceae</taxon>
        <taxon>CS clade</taxon>
        <taxon>Chlamydomonadales</taxon>
        <taxon>Haematococcaceae</taxon>
        <taxon>Haematococcus</taxon>
    </lineage>
</organism>
<comment type="caution">
    <text evidence="3">The sequence shown here is derived from an EMBL/GenBank/DDBJ whole genome shotgun (WGS) entry which is preliminary data.</text>
</comment>
<dbReference type="PANTHER" id="PTHR16074">
    <property type="entry name" value="BARDET-BIEDL SYNDROME 7 PROTEIN"/>
    <property type="match status" value="1"/>
</dbReference>
<dbReference type="GO" id="GO:0005930">
    <property type="term" value="C:axoneme"/>
    <property type="evidence" value="ECO:0007669"/>
    <property type="project" value="TreeGrafter"/>
</dbReference>
<dbReference type="PANTHER" id="PTHR16074:SF4">
    <property type="entry name" value="BARDET-BIEDL SYNDROME 7 PROTEIN"/>
    <property type="match status" value="1"/>
</dbReference>
<dbReference type="InterPro" id="IPR056332">
    <property type="entry name" value="Beta-prop_BBS7"/>
</dbReference>
<sequence length="371" mass="40675">MVKGLSRKGKEFFRFDTSITESIRKVSVHDKLIWTSAEYVHNQFVEGKDKAFYLAPDRINDAELVPLISKDDWSPVLACQDHQIRVMTGPNVFYQGMVLPNTKKLGAIRAIYSGLDFSKTGTNDIVVGREDGVLELYDVDEHGAMQQVFSARLVESINTIDGGYVTSSVQPDLLVHTFTGKVLTFSPPGGGLLLPEGDKRLHVNTSEDEARRLAFAERGGSGAHLALSAPFTLQDVCRLEPEEACYVLQLESSVPIFTVAIQADLTLQLLDVPSNVAILSNSPPDEANGNLTLATYRCQDATSRLHVKFKVQEGTSGVLQAFVIPSITPKTCVAVSHKIKPLCLHRRLPEADTSRPTNQVHITDTFQGGAE</sequence>
<gene>
    <name evidence="3" type="ORF">HaLaN_00126</name>
</gene>
<reference evidence="3 4" key="1">
    <citation type="submission" date="2020-02" db="EMBL/GenBank/DDBJ databases">
        <title>Draft genome sequence of Haematococcus lacustris strain NIES-144.</title>
        <authorList>
            <person name="Morimoto D."/>
            <person name="Nakagawa S."/>
            <person name="Yoshida T."/>
            <person name="Sawayama S."/>
        </authorList>
    </citation>
    <scope>NUCLEOTIDE SEQUENCE [LARGE SCALE GENOMIC DNA]</scope>
    <source>
        <strain evidence="3 4">NIES-144</strain>
    </source>
</reference>
<dbReference type="EMBL" id="BLLF01000004">
    <property type="protein sequence ID" value="GFH05627.1"/>
    <property type="molecule type" value="Genomic_DNA"/>
</dbReference>
<dbReference type="Pfam" id="PF23743">
    <property type="entry name" value="Beta-prop_BBS7"/>
    <property type="match status" value="2"/>
</dbReference>
<evidence type="ECO:0000313" key="4">
    <source>
        <dbReference type="Proteomes" id="UP000485058"/>
    </source>
</evidence>
<evidence type="ECO:0000313" key="3">
    <source>
        <dbReference type="EMBL" id="GFH05627.1"/>
    </source>
</evidence>
<dbReference type="GO" id="GO:0060271">
    <property type="term" value="P:cilium assembly"/>
    <property type="evidence" value="ECO:0007669"/>
    <property type="project" value="TreeGrafter"/>
</dbReference>
<name>A0A699Y673_HAELA</name>
<dbReference type="InterPro" id="IPR056334">
    <property type="entry name" value="BBS7_GAE_dom"/>
</dbReference>
<evidence type="ECO:0000259" key="2">
    <source>
        <dbReference type="Pfam" id="PF23743"/>
    </source>
</evidence>
<keyword evidence="4" id="KW-1185">Reference proteome</keyword>
<feature type="domain" description="BBS7 GAE" evidence="1">
    <location>
        <begin position="231"/>
        <end position="334"/>
    </location>
</feature>
<dbReference type="Proteomes" id="UP000485058">
    <property type="component" value="Unassembled WGS sequence"/>
</dbReference>
<protein>
    <submittedName>
        <fullName evidence="3">Uncharacterized protein</fullName>
    </submittedName>
</protein>
<dbReference type="GO" id="GO:0036064">
    <property type="term" value="C:ciliary basal body"/>
    <property type="evidence" value="ECO:0007669"/>
    <property type="project" value="TreeGrafter"/>
</dbReference>
<proteinExistence type="predicted"/>
<feature type="domain" description="BBS7 beta-propeller" evidence="2">
    <location>
        <begin position="98"/>
        <end position="185"/>
    </location>
</feature>
<dbReference type="GO" id="GO:0016020">
    <property type="term" value="C:membrane"/>
    <property type="evidence" value="ECO:0007669"/>
    <property type="project" value="TreeGrafter"/>
</dbReference>
<dbReference type="Pfam" id="PF23360">
    <property type="entry name" value="BBS7_GAE"/>
    <property type="match status" value="1"/>
</dbReference>
<dbReference type="GO" id="GO:0034464">
    <property type="term" value="C:BBSome"/>
    <property type="evidence" value="ECO:0007669"/>
    <property type="project" value="TreeGrafter"/>
</dbReference>
<dbReference type="AlphaFoldDB" id="A0A699Y673"/>
<dbReference type="GO" id="GO:0008104">
    <property type="term" value="P:intracellular protein localization"/>
    <property type="evidence" value="ECO:0007669"/>
    <property type="project" value="TreeGrafter"/>
</dbReference>
<evidence type="ECO:0000259" key="1">
    <source>
        <dbReference type="Pfam" id="PF23360"/>
    </source>
</evidence>
<feature type="domain" description="BBS7 beta-propeller" evidence="2">
    <location>
        <begin position="2"/>
        <end position="95"/>
    </location>
</feature>